<dbReference type="SMART" id="SM00225">
    <property type="entry name" value="BTB"/>
    <property type="match status" value="1"/>
</dbReference>
<dbReference type="EMBL" id="BDGG01000012">
    <property type="protein sequence ID" value="GAV05967.1"/>
    <property type="molecule type" value="Genomic_DNA"/>
</dbReference>
<dbReference type="InterPro" id="IPR000210">
    <property type="entry name" value="BTB/POZ_dom"/>
</dbReference>
<proteinExistence type="predicted"/>
<comment type="caution">
    <text evidence="2">The sequence shown here is derived from an EMBL/GenBank/DDBJ whole genome shotgun (WGS) entry which is preliminary data.</text>
</comment>
<evidence type="ECO:0000313" key="2">
    <source>
        <dbReference type="EMBL" id="GAV05967.1"/>
    </source>
</evidence>
<feature type="domain" description="BTB" evidence="1">
    <location>
        <begin position="205"/>
        <end position="275"/>
    </location>
</feature>
<dbReference type="InterPro" id="IPR051481">
    <property type="entry name" value="BTB-POZ/Galectin-3-binding"/>
</dbReference>
<dbReference type="CDD" id="cd18186">
    <property type="entry name" value="BTB_POZ_ZBTB_KLHL-like"/>
    <property type="match status" value="1"/>
</dbReference>
<name>A0A1D1VWZ1_RAMVA</name>
<reference evidence="2 3" key="1">
    <citation type="journal article" date="2016" name="Nat. Commun.">
        <title>Extremotolerant tardigrade genome and improved radiotolerance of human cultured cells by tardigrade-unique protein.</title>
        <authorList>
            <person name="Hashimoto T."/>
            <person name="Horikawa D.D."/>
            <person name="Saito Y."/>
            <person name="Kuwahara H."/>
            <person name="Kozuka-Hata H."/>
            <person name="Shin-I T."/>
            <person name="Minakuchi Y."/>
            <person name="Ohishi K."/>
            <person name="Motoyama A."/>
            <person name="Aizu T."/>
            <person name="Enomoto A."/>
            <person name="Kondo K."/>
            <person name="Tanaka S."/>
            <person name="Hara Y."/>
            <person name="Koshikawa S."/>
            <person name="Sagara H."/>
            <person name="Miura T."/>
            <person name="Yokobori S."/>
            <person name="Miyagawa K."/>
            <person name="Suzuki Y."/>
            <person name="Kubo T."/>
            <person name="Oyama M."/>
            <person name="Kohara Y."/>
            <person name="Fujiyama A."/>
            <person name="Arakawa K."/>
            <person name="Katayama T."/>
            <person name="Toyoda A."/>
            <person name="Kunieda T."/>
        </authorList>
    </citation>
    <scope>NUCLEOTIDE SEQUENCE [LARGE SCALE GENOMIC DNA]</scope>
    <source>
        <strain evidence="2 3">YOKOZUNA-1</strain>
    </source>
</reference>
<organism evidence="2 3">
    <name type="scientific">Ramazzottius varieornatus</name>
    <name type="common">Water bear</name>
    <name type="synonym">Tardigrade</name>
    <dbReference type="NCBI Taxonomy" id="947166"/>
    <lineage>
        <taxon>Eukaryota</taxon>
        <taxon>Metazoa</taxon>
        <taxon>Ecdysozoa</taxon>
        <taxon>Tardigrada</taxon>
        <taxon>Eutardigrada</taxon>
        <taxon>Parachela</taxon>
        <taxon>Hypsibioidea</taxon>
        <taxon>Ramazzottiidae</taxon>
        <taxon>Ramazzottius</taxon>
    </lineage>
</organism>
<dbReference type="Proteomes" id="UP000186922">
    <property type="component" value="Unassembled WGS sequence"/>
</dbReference>
<accession>A0A1D1VWZ1</accession>
<dbReference type="InterPro" id="IPR011333">
    <property type="entry name" value="SKP1/BTB/POZ_sf"/>
</dbReference>
<protein>
    <recommendedName>
        <fullName evidence="1">BTB domain-containing protein</fullName>
    </recommendedName>
</protein>
<gene>
    <name evidence="2" type="primary">RvY_16014</name>
    <name evidence="2" type="synonym">RvY_16014.1</name>
    <name evidence="2" type="ORF">RvY_16014-1</name>
</gene>
<dbReference type="Gene3D" id="3.30.710.10">
    <property type="entry name" value="Potassium Channel Kv1.1, Chain A"/>
    <property type="match status" value="1"/>
</dbReference>
<keyword evidence="3" id="KW-1185">Reference proteome</keyword>
<evidence type="ECO:0000313" key="3">
    <source>
        <dbReference type="Proteomes" id="UP000186922"/>
    </source>
</evidence>
<evidence type="ECO:0000259" key="1">
    <source>
        <dbReference type="PROSITE" id="PS50097"/>
    </source>
</evidence>
<dbReference type="PANTHER" id="PTHR24410">
    <property type="entry name" value="HL07962P-RELATED"/>
    <property type="match status" value="1"/>
</dbReference>
<dbReference type="AlphaFoldDB" id="A0A1D1VWZ1"/>
<dbReference type="PANTHER" id="PTHR24410:SF23">
    <property type="entry name" value="BTB DOMAIN-CONTAINING PROTEIN-RELATED"/>
    <property type="match status" value="1"/>
</dbReference>
<sequence length="318" mass="35374">MTPFSNTLHKLSFIGGRKKKDLCATGKSDICGDSDICGARSCSPPIDNHPLFEEPPLLYEPPAANEPATTGGCPLEPSAGGCPLELPSASNAKPAQKFEAFCGPCATSGRVEPPPCPEECDQHSINTFLRPDNLLMGDANIRMDQTKPYLVGNKLMREIPLRDTTKILNDKELRGLHWVIGESVERHAERTARYFANLFRSKELADVIIYVGENKVKCHKLVLAAFSPRFNKQFIRERPDRMLMPEVCIDVSQLQTRALLRCIEFMYKGSTEIHHYNAADILNVAQALKIFSLAQLCKDKLKSMQFSDLLPNSPRTSG</sequence>
<dbReference type="STRING" id="947166.A0A1D1VWZ1"/>
<dbReference type="SUPFAM" id="SSF54695">
    <property type="entry name" value="POZ domain"/>
    <property type="match status" value="1"/>
</dbReference>
<dbReference type="Pfam" id="PF00651">
    <property type="entry name" value="BTB"/>
    <property type="match status" value="1"/>
</dbReference>
<dbReference type="OrthoDB" id="6482909at2759"/>
<dbReference type="PROSITE" id="PS50097">
    <property type="entry name" value="BTB"/>
    <property type="match status" value="1"/>
</dbReference>